<proteinExistence type="predicted"/>
<sequence>MQSGGIVDTRYLHLTTVTCARVRGCLISPGSHPWSLHIEPRYNFKRNTLPLSIPEPRNADAIDEKKSKSTAEDVRVDVSSRGSPPIFRLSEKKNKKIKIKTAEKESEGNFATKQDVITRVSLQTSDAATKDGSCASSRRDLPSPHFVAHLLFTRYTHSYKKKRKKKGEKNIKKKKENPPNSGNGRK</sequence>
<feature type="compositionally biased region" description="Basic and acidic residues" evidence="1">
    <location>
        <begin position="64"/>
        <end position="78"/>
    </location>
</feature>
<feature type="region of interest" description="Disordered" evidence="1">
    <location>
        <begin position="64"/>
        <end position="87"/>
    </location>
</feature>
<feature type="compositionally biased region" description="Basic residues" evidence="1">
    <location>
        <begin position="157"/>
        <end position="175"/>
    </location>
</feature>
<evidence type="ECO:0000313" key="3">
    <source>
        <dbReference type="Proteomes" id="UP001430953"/>
    </source>
</evidence>
<gene>
    <name evidence="2" type="ORF">PUN28_005076</name>
</gene>
<dbReference type="EMBL" id="JADYXP020000004">
    <property type="protein sequence ID" value="KAL0126457.1"/>
    <property type="molecule type" value="Genomic_DNA"/>
</dbReference>
<comment type="caution">
    <text evidence="2">The sequence shown here is derived from an EMBL/GenBank/DDBJ whole genome shotgun (WGS) entry which is preliminary data.</text>
</comment>
<organism evidence="2 3">
    <name type="scientific">Cardiocondyla obscurior</name>
    <dbReference type="NCBI Taxonomy" id="286306"/>
    <lineage>
        <taxon>Eukaryota</taxon>
        <taxon>Metazoa</taxon>
        <taxon>Ecdysozoa</taxon>
        <taxon>Arthropoda</taxon>
        <taxon>Hexapoda</taxon>
        <taxon>Insecta</taxon>
        <taxon>Pterygota</taxon>
        <taxon>Neoptera</taxon>
        <taxon>Endopterygota</taxon>
        <taxon>Hymenoptera</taxon>
        <taxon>Apocrita</taxon>
        <taxon>Aculeata</taxon>
        <taxon>Formicoidea</taxon>
        <taxon>Formicidae</taxon>
        <taxon>Myrmicinae</taxon>
        <taxon>Cardiocondyla</taxon>
    </lineage>
</organism>
<reference evidence="2 3" key="1">
    <citation type="submission" date="2023-03" db="EMBL/GenBank/DDBJ databases">
        <title>High recombination rates correlate with genetic variation in Cardiocondyla obscurior ants.</title>
        <authorList>
            <person name="Errbii M."/>
        </authorList>
    </citation>
    <scope>NUCLEOTIDE SEQUENCE [LARGE SCALE GENOMIC DNA]</scope>
    <source>
        <strain evidence="2">Alpha-2009</strain>
        <tissue evidence="2">Whole body</tissue>
    </source>
</reference>
<dbReference type="Proteomes" id="UP001430953">
    <property type="component" value="Unassembled WGS sequence"/>
</dbReference>
<protein>
    <submittedName>
        <fullName evidence="2">Uncharacterized protein</fullName>
    </submittedName>
</protein>
<dbReference type="AlphaFoldDB" id="A0AAW2GJ63"/>
<accession>A0AAW2GJ63</accession>
<evidence type="ECO:0000313" key="2">
    <source>
        <dbReference type="EMBL" id="KAL0126457.1"/>
    </source>
</evidence>
<feature type="region of interest" description="Disordered" evidence="1">
    <location>
        <begin position="157"/>
        <end position="186"/>
    </location>
</feature>
<name>A0AAW2GJ63_9HYME</name>
<evidence type="ECO:0000256" key="1">
    <source>
        <dbReference type="SAM" id="MobiDB-lite"/>
    </source>
</evidence>
<keyword evidence="3" id="KW-1185">Reference proteome</keyword>